<name>A0A495JDR3_9ACTN</name>
<reference evidence="1 2" key="1">
    <citation type="submission" date="2018-10" db="EMBL/GenBank/DDBJ databases">
        <title>Sequencing the genomes of 1000 actinobacteria strains.</title>
        <authorList>
            <person name="Klenk H.-P."/>
        </authorList>
    </citation>
    <scope>NUCLEOTIDE SEQUENCE [LARGE SCALE GENOMIC DNA]</scope>
    <source>
        <strain evidence="1 2">DSM 45175</strain>
    </source>
</reference>
<accession>A0A495JDR3</accession>
<organism evidence="1 2">
    <name type="scientific">Micromonospora pisi</name>
    <dbReference type="NCBI Taxonomy" id="589240"/>
    <lineage>
        <taxon>Bacteria</taxon>
        <taxon>Bacillati</taxon>
        <taxon>Actinomycetota</taxon>
        <taxon>Actinomycetes</taxon>
        <taxon>Micromonosporales</taxon>
        <taxon>Micromonosporaceae</taxon>
        <taxon>Micromonospora</taxon>
    </lineage>
</organism>
<gene>
    <name evidence="1" type="ORF">BDK92_1319</name>
</gene>
<dbReference type="RefSeq" id="WP_121155523.1">
    <property type="nucleotide sequence ID" value="NZ_RBKT01000001.1"/>
</dbReference>
<evidence type="ECO:0000313" key="1">
    <source>
        <dbReference type="EMBL" id="RKR87047.1"/>
    </source>
</evidence>
<comment type="caution">
    <text evidence="1">The sequence shown here is derived from an EMBL/GenBank/DDBJ whole genome shotgun (WGS) entry which is preliminary data.</text>
</comment>
<dbReference type="EMBL" id="RBKT01000001">
    <property type="protein sequence ID" value="RKR87047.1"/>
    <property type="molecule type" value="Genomic_DNA"/>
</dbReference>
<protein>
    <submittedName>
        <fullName evidence="1">Uncharacterized protein</fullName>
    </submittedName>
</protein>
<proteinExistence type="predicted"/>
<dbReference type="Proteomes" id="UP000277671">
    <property type="component" value="Unassembled WGS sequence"/>
</dbReference>
<evidence type="ECO:0000313" key="2">
    <source>
        <dbReference type="Proteomes" id="UP000277671"/>
    </source>
</evidence>
<sequence length="70" mass="7600">MYLIQSTTQNPSPIFLVHDSGKVRHIGPVEFNYLRSLGGGATVPLLVEGNADAFARLLAEARVSQGYLQN</sequence>
<keyword evidence="2" id="KW-1185">Reference proteome</keyword>
<dbReference type="AlphaFoldDB" id="A0A495JDR3"/>